<proteinExistence type="inferred from homology"/>
<protein>
    <recommendedName>
        <fullName evidence="3">Centrosomal protein of 162 kDa</fullName>
    </recommendedName>
</protein>
<evidence type="ECO:0000256" key="6">
    <source>
        <dbReference type="ARBA" id="ARBA00022794"/>
    </source>
</evidence>
<evidence type="ECO:0000256" key="9">
    <source>
        <dbReference type="SAM" id="Coils"/>
    </source>
</evidence>
<feature type="region of interest" description="Disordered" evidence="10">
    <location>
        <begin position="909"/>
        <end position="954"/>
    </location>
</feature>
<evidence type="ECO:0000256" key="3">
    <source>
        <dbReference type="ARBA" id="ARBA00021406"/>
    </source>
</evidence>
<feature type="compositionally biased region" description="Basic and acidic residues" evidence="10">
    <location>
        <begin position="220"/>
        <end position="231"/>
    </location>
</feature>
<keyword evidence="12" id="KW-1185">Reference proteome</keyword>
<dbReference type="InterPro" id="IPR038774">
    <property type="entry name" value="CEP162-like"/>
</dbReference>
<dbReference type="EMBL" id="RHFK02000002">
    <property type="protein sequence ID" value="TWW79895.1"/>
    <property type="molecule type" value="Genomic_DNA"/>
</dbReference>
<evidence type="ECO:0000256" key="8">
    <source>
        <dbReference type="ARBA" id="ARBA00023212"/>
    </source>
</evidence>
<evidence type="ECO:0000256" key="1">
    <source>
        <dbReference type="ARBA" id="ARBA00004114"/>
    </source>
</evidence>
<organism evidence="11 12">
    <name type="scientific">Takifugu flavidus</name>
    <name type="common">sansaifugu</name>
    <dbReference type="NCBI Taxonomy" id="433684"/>
    <lineage>
        <taxon>Eukaryota</taxon>
        <taxon>Metazoa</taxon>
        <taxon>Chordata</taxon>
        <taxon>Craniata</taxon>
        <taxon>Vertebrata</taxon>
        <taxon>Euteleostomi</taxon>
        <taxon>Actinopterygii</taxon>
        <taxon>Neopterygii</taxon>
        <taxon>Teleostei</taxon>
        <taxon>Neoteleostei</taxon>
        <taxon>Acanthomorphata</taxon>
        <taxon>Eupercaria</taxon>
        <taxon>Tetraodontiformes</taxon>
        <taxon>Tetradontoidea</taxon>
        <taxon>Tetraodontidae</taxon>
        <taxon>Takifugu</taxon>
    </lineage>
</organism>
<feature type="compositionally biased region" description="Polar residues" evidence="10">
    <location>
        <begin position="28"/>
        <end position="47"/>
    </location>
</feature>
<dbReference type="Proteomes" id="UP000324091">
    <property type="component" value="Chromosome 10"/>
</dbReference>
<dbReference type="AlphaFoldDB" id="A0A5C6PKD8"/>
<feature type="region of interest" description="Disordered" evidence="10">
    <location>
        <begin position="204"/>
        <end position="231"/>
    </location>
</feature>
<feature type="region of interest" description="Disordered" evidence="10">
    <location>
        <begin position="297"/>
        <end position="373"/>
    </location>
</feature>
<feature type="compositionally biased region" description="Polar residues" evidence="10">
    <location>
        <begin position="341"/>
        <end position="351"/>
    </location>
</feature>
<feature type="coiled-coil region" evidence="9">
    <location>
        <begin position="760"/>
        <end position="791"/>
    </location>
</feature>
<dbReference type="GO" id="GO:0005814">
    <property type="term" value="C:centriole"/>
    <property type="evidence" value="ECO:0007669"/>
    <property type="project" value="UniProtKB-SubCell"/>
</dbReference>
<feature type="compositionally biased region" description="Basic and acidic residues" evidence="10">
    <location>
        <begin position="398"/>
        <end position="410"/>
    </location>
</feature>
<name>A0A5C6PKD8_9TELE</name>
<feature type="compositionally biased region" description="Basic and acidic residues" evidence="10">
    <location>
        <begin position="314"/>
        <end position="323"/>
    </location>
</feature>
<feature type="compositionally biased region" description="Low complexity" evidence="10">
    <location>
        <begin position="119"/>
        <end position="132"/>
    </location>
</feature>
<evidence type="ECO:0000313" key="11">
    <source>
        <dbReference type="EMBL" id="TWW79895.1"/>
    </source>
</evidence>
<keyword evidence="6" id="KW-0970">Cilium biogenesis/degradation</keyword>
<feature type="coiled-coil region" evidence="9">
    <location>
        <begin position="1063"/>
        <end position="1090"/>
    </location>
</feature>
<evidence type="ECO:0000256" key="4">
    <source>
        <dbReference type="ARBA" id="ARBA00022490"/>
    </source>
</evidence>
<feature type="region of interest" description="Disordered" evidence="10">
    <location>
        <begin position="250"/>
        <end position="283"/>
    </location>
</feature>
<evidence type="ECO:0000256" key="7">
    <source>
        <dbReference type="ARBA" id="ARBA00023054"/>
    </source>
</evidence>
<feature type="compositionally biased region" description="Basic and acidic residues" evidence="10">
    <location>
        <begin position="93"/>
        <end position="108"/>
    </location>
</feature>
<keyword evidence="4" id="KW-0963">Cytoplasm</keyword>
<gene>
    <name evidence="11" type="ORF">D4764_10G0009250</name>
</gene>
<feature type="compositionally biased region" description="Polar residues" evidence="10">
    <location>
        <begin position="913"/>
        <end position="922"/>
    </location>
</feature>
<comment type="caution">
    <text evidence="11">The sequence shown here is derived from an EMBL/GenBank/DDBJ whole genome shotgun (WGS) entry which is preliminary data.</text>
</comment>
<evidence type="ECO:0000256" key="5">
    <source>
        <dbReference type="ARBA" id="ARBA00022701"/>
    </source>
</evidence>
<evidence type="ECO:0000256" key="10">
    <source>
        <dbReference type="SAM" id="MobiDB-lite"/>
    </source>
</evidence>
<comment type="subcellular location">
    <subcellularLocation>
        <location evidence="1">Cytoplasm</location>
        <location evidence="1">Cytoskeleton</location>
        <location evidence="1">Microtubule organizing center</location>
        <location evidence="1">Centrosome</location>
        <location evidence="1">Centriole</location>
    </subcellularLocation>
</comment>
<feature type="coiled-coil region" evidence="9">
    <location>
        <begin position="969"/>
        <end position="1021"/>
    </location>
</feature>
<feature type="compositionally biased region" description="Polar residues" evidence="10">
    <location>
        <begin position="435"/>
        <end position="458"/>
    </location>
</feature>
<keyword evidence="7 9" id="KW-0175">Coiled coil</keyword>
<evidence type="ECO:0000313" key="12">
    <source>
        <dbReference type="Proteomes" id="UP000324091"/>
    </source>
</evidence>
<feature type="region of interest" description="Disordered" evidence="10">
    <location>
        <begin position="385"/>
        <end position="461"/>
    </location>
</feature>
<feature type="coiled-coil region" evidence="9">
    <location>
        <begin position="826"/>
        <end position="857"/>
    </location>
</feature>
<keyword evidence="5" id="KW-0493">Microtubule</keyword>
<feature type="region of interest" description="Disordered" evidence="10">
    <location>
        <begin position="21"/>
        <end position="58"/>
    </location>
</feature>
<keyword evidence="8" id="KW-0206">Cytoskeleton</keyword>
<reference evidence="11 12" key="1">
    <citation type="submission" date="2019-04" db="EMBL/GenBank/DDBJ databases">
        <title>Chromosome genome assembly for Takifugu flavidus.</title>
        <authorList>
            <person name="Xiao S."/>
        </authorList>
    </citation>
    <scope>NUCLEOTIDE SEQUENCE [LARGE SCALE GENOMIC DNA]</scope>
    <source>
        <strain evidence="11">HTHZ2018</strain>
        <tissue evidence="11">Muscle</tissue>
    </source>
</reference>
<dbReference type="GO" id="GO:0005879">
    <property type="term" value="C:axonemal microtubule"/>
    <property type="evidence" value="ECO:0007669"/>
    <property type="project" value="TreeGrafter"/>
</dbReference>
<feature type="coiled-coil region" evidence="9">
    <location>
        <begin position="505"/>
        <end position="539"/>
    </location>
</feature>
<feature type="coiled-coil region" evidence="9">
    <location>
        <begin position="1138"/>
        <end position="1165"/>
    </location>
</feature>
<dbReference type="GO" id="GO:0060271">
    <property type="term" value="P:cilium assembly"/>
    <property type="evidence" value="ECO:0007669"/>
    <property type="project" value="TreeGrafter"/>
</dbReference>
<comment type="similarity">
    <text evidence="2">Belongs to the CEP162 family.</text>
</comment>
<dbReference type="PANTHER" id="PTHR34031:SF1">
    <property type="entry name" value="CENTROSOMAL PROTEIN OF 162 KDA"/>
    <property type="match status" value="1"/>
</dbReference>
<accession>A0A5C6PKD8</accession>
<feature type="coiled-coil region" evidence="9">
    <location>
        <begin position="596"/>
        <end position="630"/>
    </location>
</feature>
<feature type="coiled-coil region" evidence="9">
    <location>
        <begin position="664"/>
        <end position="726"/>
    </location>
</feature>
<sequence length="1191" mass="134465">MPGGLTEEELEQQFELFLNEPVSDESVDWSSTDQRSRTQGSRRTAQNPAWCKEDECREPRPKLVTLETSVLLDKSHKDPFLNDSGGPWSSGRFAREKLRQMSDERRCDGSPTAGTSTQSDGAGSRGAAADGSNVGFDTLEEEEEKKRFFANLQAGVSSPLDYSELIGELDSTGSTTGKDLGKLVEAAELRGHDEGMEEILRERAALTGSPQYSDDFEEGDSGREQQVSKEPEILAQDLPTAEELMKAICPEKGDTRNSFLPPKPWADENPHMDSGAQLEEKKRSQILEGTFLLETGSGLQPKLLGQSRPLTCLKDSRSSEEPPVHQQTWSIRQEVDRLMQDHNTGSSQPSSLDPKADKNPCHSKNPSVASLGGRVSTIVALNTAAVGQRVPTLLPQQHRGDKTASKHKEEDEGPGDSSVVVLQQQREASSHPRASDTQQDTPTPQLPNNCEENSSSQGGEELRLQRAPKKDDLHSLKQHTYLLQSKVWSAEEATEQVGSVAGERFQQMQKEIKEQETLLRGYQQENEKLYLQLKAEKSRSKASKDTMFQENQSLLSQLAFLREQLRASRSSSVDHAEHTPELQAEISRLQIFWAMLVLEQRNETQLREDMDRLKQANQALLADLQLMKKERELAKPLSAPATAYRAERSAPKQQKMAAADAARLKAASADIQRLKDQVEKMKTDMAKRSTDHQRRAREKRVDQKRIEELERQHLRQVRELERLQKNGKPYSPPAPISTAVTADGQGDADAANNSTSSRINVLLELKIQRLEAELENHNQEAKRSYQAMEEQFHKVKVHYEQHICALQQRLEAANVATEPDGHRAQVQSLEEELQRVRRGHQEREKSLQDVVAALQQQLKHKARSSPARHEPHAEAAFRVRIERLNQELSAKTRTIQELSRSVDRLEKEKRNALTVSSSQTGTEKQRAETGEQPGAAKKHPCGRPAAGETFPVAGYQKPYKPTVFADSHISDVMQENEALRERLQLLELRSEQEKEALKEEVAQAREELLRLQESCSEQRRAAQALQHSSAQVAVLTNRLHTQQITVNILQQQLGELQGAKDGLEMSRRREDALQQQLGRLLRELKEAKDCQSPEVKLLCSLEKKLVDMELRHQSRQNRHLQVIDRSWPTFESDKQSQVECWRRVAEDQRRQLDAFRQELDSILDILRYLQREGVVLSFPAPSTPPPPHTTE</sequence>
<dbReference type="PANTHER" id="PTHR34031">
    <property type="entry name" value="CENTROSOMAL PROTEIN OF 162 KDA"/>
    <property type="match status" value="1"/>
</dbReference>
<feature type="region of interest" description="Disordered" evidence="10">
    <location>
        <begin position="74"/>
        <end position="139"/>
    </location>
</feature>
<evidence type="ECO:0000256" key="2">
    <source>
        <dbReference type="ARBA" id="ARBA00009485"/>
    </source>
</evidence>